<proteinExistence type="predicted"/>
<feature type="region of interest" description="Disordered" evidence="1">
    <location>
        <begin position="63"/>
        <end position="87"/>
    </location>
</feature>
<dbReference type="STRING" id="87229.A0A4Z1K8A6"/>
<dbReference type="OrthoDB" id="3555619at2759"/>
<feature type="compositionally biased region" description="Basic and acidic residues" evidence="1">
    <location>
        <begin position="353"/>
        <end position="365"/>
    </location>
</feature>
<sequence>MPSISISDAAGMGGPAPMNSIPDVSGIGNPAPMTPNPDIASIGNQIPMISIPEAARIENPALISNNDSHNNNNNLDETSQAKRKPNRFEGLGLAQRLRLIQQTHPLRTTPHDNNVSVTSSSLPPLPPGTPTFYFPTTVSTEVTNTVNTTVPITISTTSPITLETIMGFVVEEFNLRPPNKQPIFPYTLYDFTKSDLVVSEISGINVEEQYHDVMAIVGEACGKCSKCTSDTRVQDLIDTIIEIQFPDLDTALFRDGILDEFGFDDYWNELIVAKPEVRRGYVKFETWYAKVWQDIEANNDLPTISKAIEKEFCRSRDFRRILAGKEVPECKWRKMELLIFVIRMRRIRGKLEEHPRTQEKQETKTIETTTKKNRKTRDKEKRRRLRDREDKIVAKLLHDTFEETNRLVITRDIRNLVMARREITDCFVKVGTPESIFSSWEKESALLPFINIQKFVSLVKVS</sequence>
<evidence type="ECO:0000256" key="1">
    <source>
        <dbReference type="SAM" id="MobiDB-lite"/>
    </source>
</evidence>
<name>A0A4Z1K8A6_9HELO</name>
<feature type="region of interest" description="Disordered" evidence="1">
    <location>
        <begin position="353"/>
        <end position="383"/>
    </location>
</feature>
<organism evidence="2 3">
    <name type="scientific">Botrytis porri</name>
    <dbReference type="NCBI Taxonomy" id="87229"/>
    <lineage>
        <taxon>Eukaryota</taxon>
        <taxon>Fungi</taxon>
        <taxon>Dikarya</taxon>
        <taxon>Ascomycota</taxon>
        <taxon>Pezizomycotina</taxon>
        <taxon>Leotiomycetes</taxon>
        <taxon>Helotiales</taxon>
        <taxon>Sclerotiniaceae</taxon>
        <taxon>Botrytis</taxon>
    </lineage>
</organism>
<keyword evidence="3" id="KW-1185">Reference proteome</keyword>
<comment type="caution">
    <text evidence="2">The sequence shown here is derived from an EMBL/GenBank/DDBJ whole genome shotgun (WGS) entry which is preliminary data.</text>
</comment>
<dbReference type="AlphaFoldDB" id="A0A4Z1K8A6"/>
<evidence type="ECO:0000313" key="3">
    <source>
        <dbReference type="Proteomes" id="UP000297280"/>
    </source>
</evidence>
<reference evidence="2 3" key="1">
    <citation type="submission" date="2017-12" db="EMBL/GenBank/DDBJ databases">
        <title>Comparative genomics of Botrytis spp.</title>
        <authorList>
            <person name="Valero-Jimenez C.A."/>
            <person name="Tapia P."/>
            <person name="Veloso J."/>
            <person name="Silva-Moreno E."/>
            <person name="Staats M."/>
            <person name="Valdes J.H."/>
            <person name="Van Kan J.A.L."/>
        </authorList>
    </citation>
    <scope>NUCLEOTIDE SEQUENCE [LARGE SCALE GENOMIC DNA]</scope>
    <source>
        <strain evidence="2 3">MUCL3349</strain>
    </source>
</reference>
<feature type="compositionally biased region" description="Basic residues" evidence="1">
    <location>
        <begin position="371"/>
        <end position="383"/>
    </location>
</feature>
<feature type="compositionally biased region" description="Low complexity" evidence="1">
    <location>
        <begin position="64"/>
        <end position="74"/>
    </location>
</feature>
<dbReference type="Proteomes" id="UP000297280">
    <property type="component" value="Unassembled WGS sequence"/>
</dbReference>
<evidence type="ECO:0000313" key="2">
    <source>
        <dbReference type="EMBL" id="TGO82333.1"/>
    </source>
</evidence>
<gene>
    <name evidence="2" type="ORF">BPOR_0858g00010</name>
</gene>
<dbReference type="EMBL" id="PQXO01000854">
    <property type="protein sequence ID" value="TGO82333.1"/>
    <property type="molecule type" value="Genomic_DNA"/>
</dbReference>
<feature type="region of interest" description="Disordered" evidence="1">
    <location>
        <begin position="1"/>
        <end position="40"/>
    </location>
</feature>
<accession>A0A4Z1K8A6</accession>
<protein>
    <submittedName>
        <fullName evidence="2">Uncharacterized protein</fullName>
    </submittedName>
</protein>